<proteinExistence type="predicted"/>
<feature type="domain" description="Glutamine amidotransferase" evidence="2">
    <location>
        <begin position="44"/>
        <end position="204"/>
    </location>
</feature>
<dbReference type="Pfam" id="PF00117">
    <property type="entry name" value="GATase"/>
    <property type="match status" value="1"/>
</dbReference>
<sequence>MNACTVNSRTVNSRTGGQPESDRRPVLLVLHQEQSTPGRLGRLFLERGYPLDIRRPRFGDPLPETMRDHAGAVIFGGPMSANDGDAFVREEIDWIQVPLREERPFLGLCLGAQMLAKGLGATVCAHPEGRAEIGYYPLLPTAAGRDFADEIGQPWPSHVYHWHREGFTCPAGAETLATGDDFPTQAIRVGKSAFGFQFHPEVTHAMICRWTVRAAERLRLPGAQDRARQIEGRLMHDGRVVAWLDAFLDHWLAGTGVGARPKVLAAS</sequence>
<dbReference type="GO" id="GO:0005829">
    <property type="term" value="C:cytosol"/>
    <property type="evidence" value="ECO:0007669"/>
    <property type="project" value="TreeGrafter"/>
</dbReference>
<dbReference type="CDD" id="cd01741">
    <property type="entry name" value="GATase1_1"/>
    <property type="match status" value="1"/>
</dbReference>
<dbReference type="EMBL" id="VDDA01000002">
    <property type="protein sequence ID" value="TNC15328.1"/>
    <property type="molecule type" value="Genomic_DNA"/>
</dbReference>
<keyword evidence="3" id="KW-0808">Transferase</keyword>
<dbReference type="InterPro" id="IPR029062">
    <property type="entry name" value="Class_I_gatase-like"/>
</dbReference>
<dbReference type="PANTHER" id="PTHR42695">
    <property type="entry name" value="GLUTAMINE AMIDOTRANSFERASE YLR126C-RELATED"/>
    <property type="match status" value="1"/>
</dbReference>
<reference evidence="3 4" key="1">
    <citation type="submission" date="2019-06" db="EMBL/GenBank/DDBJ databases">
        <title>Genome of Methylobacterium sp. 17Sr1-39.</title>
        <authorList>
            <person name="Seo T."/>
        </authorList>
    </citation>
    <scope>NUCLEOTIDE SEQUENCE [LARGE SCALE GENOMIC DNA]</scope>
    <source>
        <strain evidence="3 4">17Sr1-39</strain>
    </source>
</reference>
<evidence type="ECO:0000313" key="3">
    <source>
        <dbReference type="EMBL" id="TNC15328.1"/>
    </source>
</evidence>
<organism evidence="3 4">
    <name type="scientific">Methylobacterium terricola</name>
    <dbReference type="NCBI Taxonomy" id="2583531"/>
    <lineage>
        <taxon>Bacteria</taxon>
        <taxon>Pseudomonadati</taxon>
        <taxon>Pseudomonadota</taxon>
        <taxon>Alphaproteobacteria</taxon>
        <taxon>Hyphomicrobiales</taxon>
        <taxon>Methylobacteriaceae</taxon>
        <taxon>Methylobacterium</taxon>
    </lineage>
</organism>
<dbReference type="InterPro" id="IPR017926">
    <property type="entry name" value="GATASE"/>
</dbReference>
<comment type="caution">
    <text evidence="3">The sequence shown here is derived from an EMBL/GenBank/DDBJ whole genome shotgun (WGS) entry which is preliminary data.</text>
</comment>
<evidence type="ECO:0000256" key="1">
    <source>
        <dbReference type="SAM" id="MobiDB-lite"/>
    </source>
</evidence>
<dbReference type="InterPro" id="IPR044992">
    <property type="entry name" value="ChyE-like"/>
</dbReference>
<dbReference type="PROSITE" id="PS51273">
    <property type="entry name" value="GATASE_TYPE_1"/>
    <property type="match status" value="1"/>
</dbReference>
<evidence type="ECO:0000313" key="4">
    <source>
        <dbReference type="Proteomes" id="UP000305267"/>
    </source>
</evidence>
<protein>
    <submittedName>
        <fullName evidence="3">Glutamine amidotransferase</fullName>
    </submittedName>
</protein>
<dbReference type="NCBIfam" id="NF005072">
    <property type="entry name" value="PRK06490.1"/>
    <property type="match status" value="1"/>
</dbReference>
<keyword evidence="3" id="KW-0315">Glutamine amidotransferase</keyword>
<keyword evidence="4" id="KW-1185">Reference proteome</keyword>
<dbReference type="Proteomes" id="UP000305267">
    <property type="component" value="Unassembled WGS sequence"/>
</dbReference>
<dbReference type="PANTHER" id="PTHR42695:SF5">
    <property type="entry name" value="GLUTAMINE AMIDOTRANSFERASE YLR126C-RELATED"/>
    <property type="match status" value="1"/>
</dbReference>
<dbReference type="OrthoDB" id="9813383at2"/>
<gene>
    <name evidence="3" type="ORF">FF100_07210</name>
</gene>
<dbReference type="AlphaFoldDB" id="A0A5C4LN82"/>
<evidence type="ECO:0000259" key="2">
    <source>
        <dbReference type="Pfam" id="PF00117"/>
    </source>
</evidence>
<feature type="region of interest" description="Disordered" evidence="1">
    <location>
        <begin position="1"/>
        <end position="23"/>
    </location>
</feature>
<dbReference type="Gene3D" id="3.40.50.880">
    <property type="match status" value="1"/>
</dbReference>
<feature type="compositionally biased region" description="Polar residues" evidence="1">
    <location>
        <begin position="1"/>
        <end position="18"/>
    </location>
</feature>
<dbReference type="GO" id="GO:0016740">
    <property type="term" value="F:transferase activity"/>
    <property type="evidence" value="ECO:0007669"/>
    <property type="project" value="UniProtKB-KW"/>
</dbReference>
<accession>A0A5C4LN82</accession>
<name>A0A5C4LN82_9HYPH</name>
<dbReference type="SUPFAM" id="SSF52317">
    <property type="entry name" value="Class I glutamine amidotransferase-like"/>
    <property type="match status" value="1"/>
</dbReference>